<dbReference type="Proteomes" id="UP000003900">
    <property type="component" value="Unassembled WGS sequence"/>
</dbReference>
<dbReference type="SUPFAM" id="SSF53697">
    <property type="entry name" value="SIS domain"/>
    <property type="match status" value="1"/>
</dbReference>
<comment type="caution">
    <text evidence="5">The sequence shown here is derived from an EMBL/GenBank/DDBJ whole genome shotgun (WGS) entry which is preliminary data.</text>
</comment>
<dbReference type="EMBL" id="AHKH01000032">
    <property type="protein sequence ID" value="EHQ61675.1"/>
    <property type="molecule type" value="Genomic_DNA"/>
</dbReference>
<sequence length="201" mass="21423">MCIVELIRQSLRNEASALDRLISEIGEEYAAAVDMLRECKGKIVVTGIGKSGHVGKKIASSLSSTGTPAFFVHSAEAAHGDSGMIEKRDVVLLISNSGETQEVLNMLAIVRSIGSQTIAITSNGQSTLALHSGIALTYSYEKEADHLGLAPTTSAMIQLAIGDALAVTISRLKSFNRDDFYLYHPGGSLGKQLQQERKSGM</sequence>
<reference evidence="5 6" key="1">
    <citation type="journal article" date="2012" name="J. Bacteriol.">
        <title>Genome Sequence of the Pattern-Forming Social Bacterium Paenibacillus dendritiformis C454 Chiral Morphotype.</title>
        <authorList>
            <person name="Sirota-Madi A."/>
            <person name="Olender T."/>
            <person name="Helman Y."/>
            <person name="Brainis I."/>
            <person name="Finkelshtein A."/>
            <person name="Roth D."/>
            <person name="Hagai E."/>
            <person name="Leshkowitz D."/>
            <person name="Brodsky L."/>
            <person name="Galatenko V."/>
            <person name="Nikolaev V."/>
            <person name="Gutnick D.L."/>
            <person name="Lancet D."/>
            <person name="Ben-Jacob E."/>
        </authorList>
    </citation>
    <scope>NUCLEOTIDE SEQUENCE [LARGE SCALE GENOMIC DNA]</scope>
    <source>
        <strain evidence="5 6">C454</strain>
    </source>
</reference>
<feature type="domain" description="SIS" evidence="4">
    <location>
        <begin position="32"/>
        <end position="175"/>
    </location>
</feature>
<dbReference type="GO" id="GO:1901135">
    <property type="term" value="P:carbohydrate derivative metabolic process"/>
    <property type="evidence" value="ECO:0007669"/>
    <property type="project" value="InterPro"/>
</dbReference>
<dbReference type="PROSITE" id="PS51464">
    <property type="entry name" value="SIS"/>
    <property type="match status" value="1"/>
</dbReference>
<dbReference type="AlphaFoldDB" id="H3SGW8"/>
<name>H3SGW8_9BACL</name>
<dbReference type="GO" id="GO:0019146">
    <property type="term" value="F:arabinose-5-phosphate isomerase activity"/>
    <property type="evidence" value="ECO:0007669"/>
    <property type="project" value="UniProtKB-ARBA"/>
</dbReference>
<evidence type="ECO:0000259" key="4">
    <source>
        <dbReference type="PROSITE" id="PS51464"/>
    </source>
</evidence>
<keyword evidence="6" id="KW-1185">Reference proteome</keyword>
<dbReference type="InterPro" id="IPR001347">
    <property type="entry name" value="SIS_dom"/>
</dbReference>
<dbReference type="RefSeq" id="WP_006677272.1">
    <property type="nucleotide sequence ID" value="NZ_AHKH01000032.1"/>
</dbReference>
<dbReference type="STRING" id="1131935.PDENDC454_13867"/>
<evidence type="ECO:0000256" key="1">
    <source>
        <dbReference type="ARBA" id="ARBA00008165"/>
    </source>
</evidence>
<dbReference type="PATRIC" id="fig|1131935.3.peg.2868"/>
<protein>
    <submittedName>
        <fullName evidence="5">Polysialic acid capsule expression protein kpsF</fullName>
    </submittedName>
</protein>
<dbReference type="PANTHER" id="PTHR42745:SF1">
    <property type="entry name" value="ARABINOSE 5-PHOSPHATE ISOMERASE KDSD"/>
    <property type="match status" value="1"/>
</dbReference>
<dbReference type="CDD" id="cd05014">
    <property type="entry name" value="SIS_Kpsf"/>
    <property type="match status" value="1"/>
</dbReference>
<evidence type="ECO:0000313" key="5">
    <source>
        <dbReference type="EMBL" id="EHQ61675.1"/>
    </source>
</evidence>
<comment type="similarity">
    <text evidence="1">Belongs to the SIS family. GutQ/KpsF subfamily.</text>
</comment>
<dbReference type="Gene3D" id="3.40.50.10490">
    <property type="entry name" value="Glucose-6-phosphate isomerase like protein, domain 1"/>
    <property type="match status" value="1"/>
</dbReference>
<dbReference type="GO" id="GO:0097367">
    <property type="term" value="F:carbohydrate derivative binding"/>
    <property type="evidence" value="ECO:0007669"/>
    <property type="project" value="InterPro"/>
</dbReference>
<dbReference type="InterPro" id="IPR035474">
    <property type="entry name" value="SIS_Kpsf"/>
</dbReference>
<dbReference type="InterPro" id="IPR046348">
    <property type="entry name" value="SIS_dom_sf"/>
</dbReference>
<dbReference type="Pfam" id="PF01380">
    <property type="entry name" value="SIS"/>
    <property type="match status" value="1"/>
</dbReference>
<dbReference type="InterPro" id="IPR050986">
    <property type="entry name" value="GutQ/KpsF_isomerases"/>
</dbReference>
<organism evidence="5 6">
    <name type="scientific">Paenibacillus dendritiformis C454</name>
    <dbReference type="NCBI Taxonomy" id="1131935"/>
    <lineage>
        <taxon>Bacteria</taxon>
        <taxon>Bacillati</taxon>
        <taxon>Bacillota</taxon>
        <taxon>Bacilli</taxon>
        <taxon>Bacillales</taxon>
        <taxon>Paenibacillaceae</taxon>
        <taxon>Paenibacillus</taxon>
    </lineage>
</organism>
<accession>H3SGW8</accession>
<proteinExistence type="inferred from homology"/>
<evidence type="ECO:0000313" key="6">
    <source>
        <dbReference type="Proteomes" id="UP000003900"/>
    </source>
</evidence>
<dbReference type="PANTHER" id="PTHR42745">
    <property type="match status" value="1"/>
</dbReference>
<evidence type="ECO:0000256" key="2">
    <source>
        <dbReference type="ARBA" id="ARBA00022737"/>
    </source>
</evidence>
<gene>
    <name evidence="5" type="ORF">PDENDC454_13867</name>
</gene>
<dbReference type="FunFam" id="3.40.50.10490:FF:000011">
    <property type="entry name" value="Arabinose 5-phosphate isomerase"/>
    <property type="match status" value="1"/>
</dbReference>
<dbReference type="OrthoDB" id="9762536at2"/>
<keyword evidence="2" id="KW-0677">Repeat</keyword>
<evidence type="ECO:0000256" key="3">
    <source>
        <dbReference type="ARBA" id="ARBA00023122"/>
    </source>
</evidence>
<keyword evidence="3" id="KW-0129">CBS domain</keyword>